<keyword evidence="3" id="KW-1185">Reference proteome</keyword>
<evidence type="ECO:0008006" key="4">
    <source>
        <dbReference type="Google" id="ProtNLM"/>
    </source>
</evidence>
<evidence type="ECO:0000313" key="3">
    <source>
        <dbReference type="Proteomes" id="UP000186110"/>
    </source>
</evidence>
<dbReference type="EMBL" id="CP019239">
    <property type="protein sequence ID" value="APW43664.1"/>
    <property type="molecule type" value="Genomic_DNA"/>
</dbReference>
<sequence length="303" mass="34255">MPLRRCCCVGLLLLLLWATGCAMAAAPMVFIYKLPPSEMKSTVAKQYTRTVLRMALERTTREFGPFELHMAINEMNETRQVVEMEKGGGLVNTVSLPARKDLDKRLVAVRIPKDFGVLGFRVFLIRAEDQPRFDAIRTVADLQAIRIGQGTTWVDGKILEDAGLQVVRGSDFEGLFQMLQEKRFDAFSRGVYEAGRELEARQASLVDLAIEKGLLLYYPMPGYYWFPNTPDGKLRARRVEAGLTAMVADGTLKRLFLQEYGLVLKQLDLSRRRLLKIDNSQLGPDEPLDNPAFWLNPAELGRK</sequence>
<dbReference type="AlphaFoldDB" id="A0A1P8KCC2"/>
<accession>A0A1P8KCC2</accession>
<protein>
    <recommendedName>
        <fullName evidence="4">Solute-binding protein family 3/N-terminal domain-containing protein</fullName>
    </recommendedName>
</protein>
<evidence type="ECO:0000256" key="1">
    <source>
        <dbReference type="SAM" id="SignalP"/>
    </source>
</evidence>
<keyword evidence="1" id="KW-0732">Signal</keyword>
<dbReference type="PROSITE" id="PS51257">
    <property type="entry name" value="PROKAR_LIPOPROTEIN"/>
    <property type="match status" value="1"/>
</dbReference>
<feature type="chain" id="PRO_5012771999" description="Solute-binding protein family 3/N-terminal domain-containing protein" evidence="1">
    <location>
        <begin position="25"/>
        <end position="303"/>
    </location>
</feature>
<dbReference type="eggNOG" id="COG0834">
    <property type="taxonomic scope" value="Bacteria"/>
</dbReference>
<feature type="signal peptide" evidence="1">
    <location>
        <begin position="1"/>
        <end position="24"/>
    </location>
</feature>
<reference evidence="2 3" key="1">
    <citation type="submission" date="2017-01" db="EMBL/GenBank/DDBJ databases">
        <authorList>
            <person name="Mah S.A."/>
            <person name="Swanson W.J."/>
            <person name="Moy G.W."/>
            <person name="Vacquier V.D."/>
        </authorList>
    </citation>
    <scope>NUCLEOTIDE SEQUENCE [LARGE SCALE GENOMIC DNA]</scope>
    <source>
        <strain evidence="2 3">DSM 22694</strain>
    </source>
</reference>
<dbReference type="Gene3D" id="3.40.190.10">
    <property type="entry name" value="Periplasmic binding protein-like II"/>
    <property type="match status" value="2"/>
</dbReference>
<gene>
    <name evidence="2" type="ORF">RS694_14730</name>
</gene>
<dbReference type="STRING" id="1484693.RS694_14730"/>
<dbReference type="Proteomes" id="UP000186110">
    <property type="component" value="Chromosome"/>
</dbReference>
<dbReference type="SUPFAM" id="SSF53850">
    <property type="entry name" value="Periplasmic binding protein-like II"/>
    <property type="match status" value="1"/>
</dbReference>
<dbReference type="KEGG" id="rsb:RS694_14730"/>
<evidence type="ECO:0000313" key="2">
    <source>
        <dbReference type="EMBL" id="APW43664.1"/>
    </source>
</evidence>
<proteinExistence type="predicted"/>
<organism evidence="2 3">
    <name type="scientific">Rhodoferax saidenbachensis</name>
    <dbReference type="NCBI Taxonomy" id="1484693"/>
    <lineage>
        <taxon>Bacteria</taxon>
        <taxon>Pseudomonadati</taxon>
        <taxon>Pseudomonadota</taxon>
        <taxon>Betaproteobacteria</taxon>
        <taxon>Burkholderiales</taxon>
        <taxon>Comamonadaceae</taxon>
        <taxon>Rhodoferax</taxon>
    </lineage>
</organism>
<name>A0A1P8KCC2_9BURK</name>